<dbReference type="Pfam" id="PF13560">
    <property type="entry name" value="HTH_31"/>
    <property type="match status" value="1"/>
</dbReference>
<evidence type="ECO:0000313" key="3">
    <source>
        <dbReference type="Proteomes" id="UP001597063"/>
    </source>
</evidence>
<sequence length="299" mass="33870">MPSGLLAAQVSQQMSADEAPGPTMPRLLLGARLRRLRRQRGLHKRDAAAVVGSEARLAGLELGLIGTRLQEVVALCDLYRVEEHATRVALVELARQSHRPGWWLRHRRVIPGWYVPYLGAEQTASTIRCYTCQFIPDLLQTAEYAQAHIRLLHPQMPPARRRQLLQLRMERQQMLYRDEPTRLWAVLDEAALRRPVGAVRTMYDQLERLRDVCLLPQITIQVMPLAGGTPAVLGSPITLLRWSAGELADLVFLEQMNCGVYPDRPDDTELYRHGLNLLVAQALPPSESPEFLRTMINCL</sequence>
<keyword evidence="3" id="KW-1185">Reference proteome</keyword>
<dbReference type="InterPro" id="IPR043917">
    <property type="entry name" value="DUF5753"/>
</dbReference>
<reference evidence="3" key="1">
    <citation type="journal article" date="2019" name="Int. J. Syst. Evol. Microbiol.">
        <title>The Global Catalogue of Microorganisms (GCM) 10K type strain sequencing project: providing services to taxonomists for standard genome sequencing and annotation.</title>
        <authorList>
            <consortium name="The Broad Institute Genomics Platform"/>
            <consortium name="The Broad Institute Genome Sequencing Center for Infectious Disease"/>
            <person name="Wu L."/>
            <person name="Ma J."/>
        </authorList>
    </citation>
    <scope>NUCLEOTIDE SEQUENCE [LARGE SCALE GENOMIC DNA]</scope>
    <source>
        <strain evidence="3">JCM 9371</strain>
    </source>
</reference>
<accession>A0ABW2XRR7</accession>
<dbReference type="Proteomes" id="UP001597063">
    <property type="component" value="Unassembled WGS sequence"/>
</dbReference>
<gene>
    <name evidence="2" type="ORF">ACFQZM_32065</name>
</gene>
<feature type="domain" description="DUF5753" evidence="1">
    <location>
        <begin position="117"/>
        <end position="293"/>
    </location>
</feature>
<dbReference type="RefSeq" id="WP_242619125.1">
    <property type="nucleotide sequence ID" value="NZ_CAACUY010000028.1"/>
</dbReference>
<evidence type="ECO:0000313" key="2">
    <source>
        <dbReference type="EMBL" id="MFD0689163.1"/>
    </source>
</evidence>
<organism evidence="2 3">
    <name type="scientific">Actinomadura fibrosa</name>
    <dbReference type="NCBI Taxonomy" id="111802"/>
    <lineage>
        <taxon>Bacteria</taxon>
        <taxon>Bacillati</taxon>
        <taxon>Actinomycetota</taxon>
        <taxon>Actinomycetes</taxon>
        <taxon>Streptosporangiales</taxon>
        <taxon>Thermomonosporaceae</taxon>
        <taxon>Actinomadura</taxon>
    </lineage>
</organism>
<evidence type="ECO:0000259" key="1">
    <source>
        <dbReference type="Pfam" id="PF19054"/>
    </source>
</evidence>
<dbReference type="EMBL" id="JBHTGP010000016">
    <property type="protein sequence ID" value="MFD0689163.1"/>
    <property type="molecule type" value="Genomic_DNA"/>
</dbReference>
<proteinExistence type="predicted"/>
<dbReference type="Pfam" id="PF19054">
    <property type="entry name" value="DUF5753"/>
    <property type="match status" value="1"/>
</dbReference>
<name>A0ABW2XRR7_9ACTN</name>
<protein>
    <submittedName>
        <fullName evidence="2">DUF5753 domain-containing protein</fullName>
    </submittedName>
</protein>
<comment type="caution">
    <text evidence="2">The sequence shown here is derived from an EMBL/GenBank/DDBJ whole genome shotgun (WGS) entry which is preliminary data.</text>
</comment>